<accession>A0A9W7FTW5</accession>
<feature type="region of interest" description="Disordered" evidence="1">
    <location>
        <begin position="57"/>
        <end position="92"/>
    </location>
</feature>
<reference evidence="2" key="1">
    <citation type="submission" date="2022-07" db="EMBL/GenBank/DDBJ databases">
        <title>Genome analysis of Parmales, a sister group of diatoms, reveals the evolutionary specialization of diatoms from phago-mixotrophs to photoautotrophs.</title>
        <authorList>
            <person name="Ban H."/>
            <person name="Sato S."/>
            <person name="Yoshikawa S."/>
            <person name="Kazumasa Y."/>
            <person name="Nakamura Y."/>
            <person name="Ichinomiya M."/>
            <person name="Saitoh K."/>
            <person name="Sato N."/>
            <person name="Blanc-Mathieu R."/>
            <person name="Endo H."/>
            <person name="Kuwata A."/>
            <person name="Ogata H."/>
        </authorList>
    </citation>
    <scope>NUCLEOTIDE SEQUENCE</scope>
</reference>
<dbReference type="EMBL" id="BRXZ01008016">
    <property type="protein sequence ID" value="GMI19834.1"/>
    <property type="molecule type" value="Genomic_DNA"/>
</dbReference>
<protein>
    <submittedName>
        <fullName evidence="2">Uncharacterized protein</fullName>
    </submittedName>
</protein>
<dbReference type="Proteomes" id="UP001165082">
    <property type="component" value="Unassembled WGS sequence"/>
</dbReference>
<proteinExistence type="predicted"/>
<organism evidence="2 3">
    <name type="scientific">Triparma retinervis</name>
    <dbReference type="NCBI Taxonomy" id="2557542"/>
    <lineage>
        <taxon>Eukaryota</taxon>
        <taxon>Sar</taxon>
        <taxon>Stramenopiles</taxon>
        <taxon>Ochrophyta</taxon>
        <taxon>Bolidophyceae</taxon>
        <taxon>Parmales</taxon>
        <taxon>Triparmaceae</taxon>
        <taxon>Triparma</taxon>
    </lineage>
</organism>
<dbReference type="AlphaFoldDB" id="A0A9W7FTW5"/>
<name>A0A9W7FTW5_9STRA</name>
<gene>
    <name evidence="2" type="ORF">TrRE_jg12968</name>
</gene>
<evidence type="ECO:0000256" key="1">
    <source>
        <dbReference type="SAM" id="MobiDB-lite"/>
    </source>
</evidence>
<comment type="caution">
    <text evidence="2">The sequence shown here is derived from an EMBL/GenBank/DDBJ whole genome shotgun (WGS) entry which is preliminary data.</text>
</comment>
<evidence type="ECO:0000313" key="2">
    <source>
        <dbReference type="EMBL" id="GMI19834.1"/>
    </source>
</evidence>
<sequence>WVYLVRKGVKGGKLRGLPGGLLKSLERLEGKVLKLAGLKEAAGSKWKEEAERRGGVFVAGPEGVDGRKRKKGEREEEGEEEKEGKGGKRRMKLGVVRSRNRAVDKWLGEEDVRVGEDGFGDLEDFLV</sequence>
<feature type="non-terminal residue" evidence="2">
    <location>
        <position position="1"/>
    </location>
</feature>
<keyword evidence="3" id="KW-1185">Reference proteome</keyword>
<evidence type="ECO:0000313" key="3">
    <source>
        <dbReference type="Proteomes" id="UP001165082"/>
    </source>
</evidence>